<dbReference type="GO" id="GO:0016036">
    <property type="term" value="P:cellular response to phosphate starvation"/>
    <property type="evidence" value="ECO:0007669"/>
    <property type="project" value="TreeGrafter"/>
</dbReference>
<dbReference type="NCBIfam" id="TIGR00229">
    <property type="entry name" value="sensory_box"/>
    <property type="match status" value="1"/>
</dbReference>
<feature type="coiled-coil region" evidence="9">
    <location>
        <begin position="200"/>
        <end position="227"/>
    </location>
</feature>
<keyword evidence="10" id="KW-1133">Transmembrane helix</keyword>
<dbReference type="GO" id="GO:0000155">
    <property type="term" value="F:phosphorelay sensor kinase activity"/>
    <property type="evidence" value="ECO:0007669"/>
    <property type="project" value="InterPro"/>
</dbReference>
<dbReference type="GO" id="GO:0005886">
    <property type="term" value="C:plasma membrane"/>
    <property type="evidence" value="ECO:0007669"/>
    <property type="project" value="TreeGrafter"/>
</dbReference>
<keyword evidence="10" id="KW-0812">Transmembrane</keyword>
<feature type="transmembrane region" description="Helical" evidence="10">
    <location>
        <begin position="145"/>
        <end position="168"/>
    </location>
</feature>
<evidence type="ECO:0000256" key="7">
    <source>
        <dbReference type="ARBA" id="ARBA00023012"/>
    </source>
</evidence>
<feature type="coiled-coil region" evidence="9">
    <location>
        <begin position="397"/>
        <end position="424"/>
    </location>
</feature>
<keyword evidence="8 10" id="KW-0472">Membrane</keyword>
<keyword evidence="4" id="KW-0597">Phosphoprotein</keyword>
<keyword evidence="9" id="KW-0175">Coiled coil</keyword>
<dbReference type="SMART" id="SM00091">
    <property type="entry name" value="PAS"/>
    <property type="match status" value="1"/>
</dbReference>
<dbReference type="Gene3D" id="3.30.450.20">
    <property type="entry name" value="PAS domain"/>
    <property type="match status" value="1"/>
</dbReference>
<dbReference type="PANTHER" id="PTHR45453">
    <property type="entry name" value="PHOSPHATE REGULON SENSOR PROTEIN PHOR"/>
    <property type="match status" value="1"/>
</dbReference>
<evidence type="ECO:0000259" key="11">
    <source>
        <dbReference type="PROSITE" id="PS50109"/>
    </source>
</evidence>
<dbReference type="EMBL" id="LLKB01000005">
    <property type="protein sequence ID" value="KQC85048.1"/>
    <property type="molecule type" value="Genomic_DNA"/>
</dbReference>
<dbReference type="InterPro" id="IPR050351">
    <property type="entry name" value="BphY/WalK/GraS-like"/>
</dbReference>
<keyword evidence="7" id="KW-0902">Two-component regulatory system</keyword>
<name>A0AAW3JQV4_9FIRM</name>
<evidence type="ECO:0000256" key="3">
    <source>
        <dbReference type="ARBA" id="ARBA00012438"/>
    </source>
</evidence>
<protein>
    <recommendedName>
        <fullName evidence="3">histidine kinase</fullName>
        <ecNumber evidence="3">2.7.13.3</ecNumber>
    </recommendedName>
</protein>
<dbReference type="PROSITE" id="PS50112">
    <property type="entry name" value="PAS"/>
    <property type="match status" value="1"/>
</dbReference>
<dbReference type="EC" id="2.7.13.3" evidence="3"/>
<sequence>MTKKIFKSVLLVAVVMVLFCCTFILGILYRHFTTIEEEQLGAQLGFVVTGVENGGVDYLKSLTEKKYRITWVEPDGTVKFDNKTDASKMENHANREEIKESLKFGRGECTRYSSTLTQRTIYYAKKINDGSVIRISISQETVLKLLFSMISPMAITILLAVILSSLLARGVSKKVVEPLNNLDLNKPLQNDAYGEIAPLLRHIEHQHRQIDEQVLELRQKKDEFQATIENMDEGLILLDAKNSIISINPAAKKIFGTTDECLGKDFLTVERNTSVGNTIKEAMEKGKAEIILKRYGLDYQLGISKIESAGKTLGAVLLAVDVTEKNNAERTRREFSANVSHELKTPLQSIIGSAELMENNLVKEEDMPRFVGHIRKEAERLVNLVEDIIRLSWLDENRDMETELVSLKDIAAETKEALENTANEKNVTINISGEDIKLHGVRSLLYEIVYNLCENGIKYNKEGGKVDITLSKEAGKDILVVEDTGIGIKEDQQSRIFERFYRVDKSRSKETGGTGLGLSIVKHAAMYHNADVTLESTEGQGSKFTVMFPREE</sequence>
<keyword evidence="14" id="KW-1185">Reference proteome</keyword>
<dbReference type="InterPro" id="IPR036890">
    <property type="entry name" value="HATPase_C_sf"/>
</dbReference>
<dbReference type="SMART" id="SM00388">
    <property type="entry name" value="HisKA"/>
    <property type="match status" value="1"/>
</dbReference>
<evidence type="ECO:0000313" key="13">
    <source>
        <dbReference type="EMBL" id="KQC85048.1"/>
    </source>
</evidence>
<dbReference type="SUPFAM" id="SSF55785">
    <property type="entry name" value="PYP-like sensor domain (PAS domain)"/>
    <property type="match status" value="1"/>
</dbReference>
<feature type="transmembrane region" description="Helical" evidence="10">
    <location>
        <begin position="9"/>
        <end position="29"/>
    </location>
</feature>
<dbReference type="AlphaFoldDB" id="A0AAW3JQV4"/>
<accession>A0AAW3JQV4</accession>
<comment type="caution">
    <text evidence="13">The sequence shown here is derived from an EMBL/GenBank/DDBJ whole genome shotgun (WGS) entry which is preliminary data.</text>
</comment>
<dbReference type="PRINTS" id="PR00344">
    <property type="entry name" value="BCTRLSENSOR"/>
</dbReference>
<dbReference type="SMART" id="SM00387">
    <property type="entry name" value="HATPase_c"/>
    <property type="match status" value="1"/>
</dbReference>
<dbReference type="SUPFAM" id="SSF47384">
    <property type="entry name" value="Homodimeric domain of signal transducing histidine kinase"/>
    <property type="match status" value="1"/>
</dbReference>
<feature type="domain" description="Histidine kinase" evidence="11">
    <location>
        <begin position="338"/>
        <end position="552"/>
    </location>
</feature>
<organism evidence="13 14">
    <name type="scientific">Butyribacter intestini</name>
    <dbReference type="NCBI Taxonomy" id="1703332"/>
    <lineage>
        <taxon>Bacteria</taxon>
        <taxon>Bacillati</taxon>
        <taxon>Bacillota</taxon>
        <taxon>Clostridia</taxon>
        <taxon>Lachnospirales</taxon>
        <taxon>Lachnospiraceae</taxon>
        <taxon>Butyribacter</taxon>
    </lineage>
</organism>
<evidence type="ECO:0000256" key="4">
    <source>
        <dbReference type="ARBA" id="ARBA00022553"/>
    </source>
</evidence>
<evidence type="ECO:0000313" key="14">
    <source>
        <dbReference type="Proteomes" id="UP000050833"/>
    </source>
</evidence>
<dbReference type="PANTHER" id="PTHR45453:SF1">
    <property type="entry name" value="PHOSPHATE REGULON SENSOR PROTEIN PHOR"/>
    <property type="match status" value="1"/>
</dbReference>
<feature type="domain" description="PAS" evidence="12">
    <location>
        <begin position="220"/>
        <end position="260"/>
    </location>
</feature>
<proteinExistence type="predicted"/>
<evidence type="ECO:0000259" key="12">
    <source>
        <dbReference type="PROSITE" id="PS50112"/>
    </source>
</evidence>
<dbReference type="InterPro" id="IPR000014">
    <property type="entry name" value="PAS"/>
</dbReference>
<dbReference type="GO" id="GO:0004721">
    <property type="term" value="F:phosphoprotein phosphatase activity"/>
    <property type="evidence" value="ECO:0007669"/>
    <property type="project" value="TreeGrafter"/>
</dbReference>
<dbReference type="Gene3D" id="1.10.287.130">
    <property type="match status" value="1"/>
</dbReference>
<comment type="subcellular location">
    <subcellularLocation>
        <location evidence="2">Membrane</location>
    </subcellularLocation>
</comment>
<dbReference type="InterPro" id="IPR004358">
    <property type="entry name" value="Sig_transdc_His_kin-like_C"/>
</dbReference>
<dbReference type="Pfam" id="PF00512">
    <property type="entry name" value="HisKA"/>
    <property type="match status" value="1"/>
</dbReference>
<dbReference type="InterPro" id="IPR005467">
    <property type="entry name" value="His_kinase_dom"/>
</dbReference>
<dbReference type="CDD" id="cd00075">
    <property type="entry name" value="HATPase"/>
    <property type="match status" value="1"/>
</dbReference>
<dbReference type="PROSITE" id="PS50109">
    <property type="entry name" value="HIS_KIN"/>
    <property type="match status" value="1"/>
</dbReference>
<gene>
    <name evidence="13" type="ORF">APZ18_10065</name>
</gene>
<evidence type="ECO:0000256" key="10">
    <source>
        <dbReference type="SAM" id="Phobius"/>
    </source>
</evidence>
<evidence type="ECO:0000256" key="5">
    <source>
        <dbReference type="ARBA" id="ARBA00022679"/>
    </source>
</evidence>
<dbReference type="Pfam" id="PF13188">
    <property type="entry name" value="PAS_8"/>
    <property type="match status" value="1"/>
</dbReference>
<keyword evidence="6 13" id="KW-0418">Kinase</keyword>
<evidence type="ECO:0000256" key="9">
    <source>
        <dbReference type="SAM" id="Coils"/>
    </source>
</evidence>
<dbReference type="FunFam" id="3.30.565.10:FF:000006">
    <property type="entry name" value="Sensor histidine kinase WalK"/>
    <property type="match status" value="1"/>
</dbReference>
<keyword evidence="5" id="KW-0808">Transferase</keyword>
<dbReference type="FunFam" id="1.10.287.130:FF:000001">
    <property type="entry name" value="Two-component sensor histidine kinase"/>
    <property type="match status" value="1"/>
</dbReference>
<reference evidence="13 14" key="1">
    <citation type="submission" date="2015-10" db="EMBL/GenBank/DDBJ databases">
        <title>Butyribacter intestini gen. nov., sp. nov., a butyric acid-producing bacterium of the family Lachnospiraceae isolated from the human faeces.</title>
        <authorList>
            <person name="Zou Y."/>
            <person name="Xue W."/>
            <person name="Luo G."/>
            <person name="Lv M."/>
        </authorList>
    </citation>
    <scope>NUCLEOTIDE SEQUENCE [LARGE SCALE GENOMIC DNA]</scope>
    <source>
        <strain evidence="13 14">TF01-11</strain>
    </source>
</reference>
<dbReference type="SUPFAM" id="SSF55874">
    <property type="entry name" value="ATPase domain of HSP90 chaperone/DNA topoisomerase II/histidine kinase"/>
    <property type="match status" value="1"/>
</dbReference>
<dbReference type="Gene3D" id="3.30.565.10">
    <property type="entry name" value="Histidine kinase-like ATPase, C-terminal domain"/>
    <property type="match status" value="1"/>
</dbReference>
<dbReference type="InterPro" id="IPR036097">
    <property type="entry name" value="HisK_dim/P_sf"/>
</dbReference>
<dbReference type="InterPro" id="IPR035965">
    <property type="entry name" value="PAS-like_dom_sf"/>
</dbReference>
<evidence type="ECO:0000256" key="6">
    <source>
        <dbReference type="ARBA" id="ARBA00022777"/>
    </source>
</evidence>
<dbReference type="Pfam" id="PF02518">
    <property type="entry name" value="HATPase_c"/>
    <property type="match status" value="1"/>
</dbReference>
<dbReference type="Proteomes" id="UP000050833">
    <property type="component" value="Unassembled WGS sequence"/>
</dbReference>
<comment type="catalytic activity">
    <reaction evidence="1">
        <text>ATP + protein L-histidine = ADP + protein N-phospho-L-histidine.</text>
        <dbReference type="EC" id="2.7.13.3"/>
    </reaction>
</comment>
<evidence type="ECO:0000256" key="1">
    <source>
        <dbReference type="ARBA" id="ARBA00000085"/>
    </source>
</evidence>
<dbReference type="InterPro" id="IPR003661">
    <property type="entry name" value="HisK_dim/P_dom"/>
</dbReference>
<evidence type="ECO:0000256" key="8">
    <source>
        <dbReference type="ARBA" id="ARBA00023136"/>
    </source>
</evidence>
<dbReference type="RefSeq" id="WP_055944512.1">
    <property type="nucleotide sequence ID" value="NZ_JAQDCV010000005.1"/>
</dbReference>
<dbReference type="CDD" id="cd00082">
    <property type="entry name" value="HisKA"/>
    <property type="match status" value="1"/>
</dbReference>
<dbReference type="InterPro" id="IPR003594">
    <property type="entry name" value="HATPase_dom"/>
</dbReference>
<evidence type="ECO:0000256" key="2">
    <source>
        <dbReference type="ARBA" id="ARBA00004370"/>
    </source>
</evidence>